<dbReference type="Pfam" id="PF00293">
    <property type="entry name" value="NUDIX"/>
    <property type="match status" value="1"/>
</dbReference>
<dbReference type="AlphaFoldDB" id="A0A0V8GDQ3"/>
<organism evidence="2 3">
    <name type="scientific">Exiguobacterium indicum</name>
    <dbReference type="NCBI Taxonomy" id="296995"/>
    <lineage>
        <taxon>Bacteria</taxon>
        <taxon>Bacillati</taxon>
        <taxon>Bacillota</taxon>
        <taxon>Bacilli</taxon>
        <taxon>Bacillales</taxon>
        <taxon>Bacillales Family XII. Incertae Sedis</taxon>
        <taxon>Exiguobacterium</taxon>
    </lineage>
</organism>
<comment type="caution">
    <text evidence="2">The sequence shown here is derived from an EMBL/GenBank/DDBJ whole genome shotgun (WGS) entry which is preliminary data.</text>
</comment>
<sequence>MEQWDVYTADRKKTGRLWTRGTPHTAGDYHMTIHVCVFNAKGEMLVQQRQPFKSGWPNMWDLTVGGSAISGDTSQMAAQRELSEELGLDIDFTGVRPHLTIPFEIGFDDYYLVEQEVDLTTLTLQEEEVQRVAWMTEEAIVNGIKEGWFICYHESLIRLLFALRHSYGAHNET</sequence>
<evidence type="ECO:0000259" key="1">
    <source>
        <dbReference type="PROSITE" id="PS51462"/>
    </source>
</evidence>
<dbReference type="CDD" id="cd04693">
    <property type="entry name" value="NUDIX_Hydrolase"/>
    <property type="match status" value="1"/>
</dbReference>
<dbReference type="EMBL" id="LNQL01000004">
    <property type="protein sequence ID" value="KSU48298.1"/>
    <property type="molecule type" value="Genomic_DNA"/>
</dbReference>
<accession>A0A0V8GDQ3</accession>
<dbReference type="Gene3D" id="3.90.79.10">
    <property type="entry name" value="Nucleoside Triphosphate Pyrophosphohydrolase"/>
    <property type="match status" value="1"/>
</dbReference>
<dbReference type="PANTHER" id="PTHR10885">
    <property type="entry name" value="ISOPENTENYL-DIPHOSPHATE DELTA-ISOMERASE"/>
    <property type="match status" value="1"/>
</dbReference>
<dbReference type="RefSeq" id="WP_058265617.1">
    <property type="nucleotide sequence ID" value="NZ_FMYN01000004.1"/>
</dbReference>
<dbReference type="PANTHER" id="PTHR10885:SF0">
    <property type="entry name" value="ISOPENTENYL-DIPHOSPHATE DELTA-ISOMERASE"/>
    <property type="match status" value="1"/>
</dbReference>
<gene>
    <name evidence="2" type="ORF">AS033_11785</name>
</gene>
<dbReference type="InterPro" id="IPR015797">
    <property type="entry name" value="NUDIX_hydrolase-like_dom_sf"/>
</dbReference>
<keyword evidence="2" id="KW-0378">Hydrolase</keyword>
<reference evidence="2 3" key="1">
    <citation type="journal article" date="2015" name="Int. J. Syst. Evol. Microbiol.">
        <title>Exiguobacterium enclense sp. nov., isolated from sediment.</title>
        <authorList>
            <person name="Dastager S.G."/>
            <person name="Mawlankar R."/>
            <person name="Sonalkar V.V."/>
            <person name="Thorat M.N."/>
            <person name="Mual P."/>
            <person name="Verma A."/>
            <person name="Krishnamurthi S."/>
            <person name="Tang S.K."/>
            <person name="Li W.J."/>
        </authorList>
    </citation>
    <scope>NUCLEOTIDE SEQUENCE [LARGE SCALE GENOMIC DNA]</scope>
    <source>
        <strain evidence="2 3">NIO-1109</strain>
    </source>
</reference>
<evidence type="ECO:0000313" key="3">
    <source>
        <dbReference type="Proteomes" id="UP000053797"/>
    </source>
</evidence>
<name>A0A0V8GDQ3_9BACL</name>
<dbReference type="InterPro" id="IPR000086">
    <property type="entry name" value="NUDIX_hydrolase_dom"/>
</dbReference>
<evidence type="ECO:0000313" key="2">
    <source>
        <dbReference type="EMBL" id="KSU48298.1"/>
    </source>
</evidence>
<dbReference type="PROSITE" id="PS51462">
    <property type="entry name" value="NUDIX"/>
    <property type="match status" value="1"/>
</dbReference>
<dbReference type="SUPFAM" id="SSF55811">
    <property type="entry name" value="Nudix"/>
    <property type="match status" value="1"/>
</dbReference>
<feature type="domain" description="Nudix hydrolase" evidence="1">
    <location>
        <begin position="28"/>
        <end position="157"/>
    </location>
</feature>
<dbReference type="GO" id="GO:0016787">
    <property type="term" value="F:hydrolase activity"/>
    <property type="evidence" value="ECO:0007669"/>
    <property type="project" value="UniProtKB-KW"/>
</dbReference>
<proteinExistence type="predicted"/>
<protein>
    <submittedName>
        <fullName evidence="2">NUDIX hydrolase</fullName>
    </submittedName>
</protein>
<dbReference type="Proteomes" id="UP000053797">
    <property type="component" value="Unassembled WGS sequence"/>
</dbReference>
<dbReference type="OrthoDB" id="9786032at2"/>